<comment type="caution">
    <text evidence="1">The sequence shown here is derived from an EMBL/GenBank/DDBJ whole genome shotgun (WGS) entry which is preliminary data.</text>
</comment>
<dbReference type="EMBL" id="JAIWQS010000004">
    <property type="protein sequence ID" value="KAJ8767405.1"/>
    <property type="molecule type" value="Genomic_DNA"/>
</dbReference>
<dbReference type="Proteomes" id="UP001159364">
    <property type="component" value="Linkage Group LG04"/>
</dbReference>
<dbReference type="Gene3D" id="2.30.240.10">
    <property type="entry name" value="At5g01610-like"/>
    <property type="match status" value="1"/>
</dbReference>
<dbReference type="SUPFAM" id="SSF141562">
    <property type="entry name" value="At5g01610-like"/>
    <property type="match status" value="1"/>
</dbReference>
<accession>A0AAV8TME2</accession>
<keyword evidence="2" id="KW-1185">Reference proteome</keyword>
<dbReference type="InterPro" id="IPR036758">
    <property type="entry name" value="At5g01610-like"/>
</dbReference>
<dbReference type="AlphaFoldDB" id="A0AAV8TME2"/>
<gene>
    <name evidence="1" type="ORF">K2173_017449</name>
</gene>
<dbReference type="Pfam" id="PF04398">
    <property type="entry name" value="DUF538"/>
    <property type="match status" value="1"/>
</dbReference>
<name>A0AAV8TME2_9ROSI</name>
<protein>
    <submittedName>
        <fullName evidence="1">Uncharacterized protein</fullName>
    </submittedName>
</protein>
<organism evidence="1 2">
    <name type="scientific">Erythroxylum novogranatense</name>
    <dbReference type="NCBI Taxonomy" id="1862640"/>
    <lineage>
        <taxon>Eukaryota</taxon>
        <taxon>Viridiplantae</taxon>
        <taxon>Streptophyta</taxon>
        <taxon>Embryophyta</taxon>
        <taxon>Tracheophyta</taxon>
        <taxon>Spermatophyta</taxon>
        <taxon>Magnoliopsida</taxon>
        <taxon>eudicotyledons</taxon>
        <taxon>Gunneridae</taxon>
        <taxon>Pentapetalae</taxon>
        <taxon>rosids</taxon>
        <taxon>fabids</taxon>
        <taxon>Malpighiales</taxon>
        <taxon>Erythroxylaceae</taxon>
        <taxon>Erythroxylum</taxon>
    </lineage>
</organism>
<evidence type="ECO:0000313" key="2">
    <source>
        <dbReference type="Proteomes" id="UP001159364"/>
    </source>
</evidence>
<evidence type="ECO:0000313" key="1">
    <source>
        <dbReference type="EMBL" id="KAJ8767405.1"/>
    </source>
</evidence>
<reference evidence="1 2" key="1">
    <citation type="submission" date="2021-09" db="EMBL/GenBank/DDBJ databases">
        <title>Genomic insights and catalytic innovation underlie evolution of tropane alkaloids biosynthesis.</title>
        <authorList>
            <person name="Wang Y.-J."/>
            <person name="Tian T."/>
            <person name="Huang J.-P."/>
            <person name="Huang S.-X."/>
        </authorList>
    </citation>
    <scope>NUCLEOTIDE SEQUENCE [LARGE SCALE GENOMIC DNA]</scope>
    <source>
        <strain evidence="1">KIB-2018</strain>
        <tissue evidence="1">Leaf</tissue>
    </source>
</reference>
<dbReference type="PANTHER" id="PTHR31676">
    <property type="entry name" value="T31J12.3 PROTEIN-RELATED"/>
    <property type="match status" value="1"/>
</dbReference>
<dbReference type="InterPro" id="IPR007493">
    <property type="entry name" value="DUF538"/>
</dbReference>
<proteinExistence type="predicted"/>
<dbReference type="PANTHER" id="PTHR31676:SF73">
    <property type="entry name" value="SIMILARITY TO UNKNOWN PROTEIN"/>
    <property type="match status" value="1"/>
</dbReference>
<sequence>MYPLTNSKPSSTTPSLLWSYLHRRVGEVPMVTQDVKARAEIYYGTETCREKLMLLLRNVGLPNGLLTIDGIEEYGYVKDTGFVWLKRKKEKDYYKFQNVLVCYETEITAYLQPNKIKNLTGVKAREFLIWITLSEICVHNNTNRSASITFKTSSGLSKTFPLSFFQYETAQEEVMEVDEATNQGGKGAQRW</sequence>